<evidence type="ECO:0000256" key="1">
    <source>
        <dbReference type="ARBA" id="ARBA00022722"/>
    </source>
</evidence>
<evidence type="ECO:0000259" key="18">
    <source>
        <dbReference type="PROSITE" id="PS51217"/>
    </source>
</evidence>
<name>A0ABW5C4U2_9PROT</name>
<dbReference type="InterPro" id="IPR014151">
    <property type="entry name" value="DNA_helicase_AddA"/>
</dbReference>
<organism evidence="19 20">
    <name type="scientific">Phaeospirillum tilakii</name>
    <dbReference type="NCBI Taxonomy" id="741673"/>
    <lineage>
        <taxon>Bacteria</taxon>
        <taxon>Pseudomonadati</taxon>
        <taxon>Pseudomonadota</taxon>
        <taxon>Alphaproteobacteria</taxon>
        <taxon>Rhodospirillales</taxon>
        <taxon>Rhodospirillaceae</taxon>
        <taxon>Phaeospirillum</taxon>
    </lineage>
</organism>
<dbReference type="RefSeq" id="WP_377313653.1">
    <property type="nucleotide sequence ID" value="NZ_JBHUIY010000002.1"/>
</dbReference>
<keyword evidence="7 15" id="KW-0067">ATP-binding</keyword>
<evidence type="ECO:0000256" key="9">
    <source>
        <dbReference type="ARBA" id="ARBA00023204"/>
    </source>
</evidence>
<feature type="region of interest" description="Disordered" evidence="16">
    <location>
        <begin position="534"/>
        <end position="554"/>
    </location>
</feature>
<feature type="compositionally biased region" description="Low complexity" evidence="16">
    <location>
        <begin position="945"/>
        <end position="954"/>
    </location>
</feature>
<dbReference type="PROSITE" id="PS51217">
    <property type="entry name" value="UVRD_HELICASE_CTER"/>
    <property type="match status" value="1"/>
</dbReference>
<evidence type="ECO:0000256" key="7">
    <source>
        <dbReference type="ARBA" id="ARBA00022840"/>
    </source>
</evidence>
<evidence type="ECO:0000256" key="16">
    <source>
        <dbReference type="SAM" id="MobiDB-lite"/>
    </source>
</evidence>
<dbReference type="PANTHER" id="PTHR11070">
    <property type="entry name" value="UVRD / RECB / PCRA DNA HELICASE FAMILY MEMBER"/>
    <property type="match status" value="1"/>
</dbReference>
<evidence type="ECO:0000259" key="17">
    <source>
        <dbReference type="PROSITE" id="PS51198"/>
    </source>
</evidence>
<protein>
    <recommendedName>
        <fullName evidence="12">DNA 3'-5' helicase</fullName>
        <ecNumber evidence="12">5.6.2.4</ecNumber>
    </recommendedName>
    <alternativeName>
        <fullName evidence="13">DNA 3'-5' helicase II</fullName>
    </alternativeName>
</protein>
<keyword evidence="1" id="KW-0540">Nuclease</keyword>
<dbReference type="Gene3D" id="1.10.486.10">
    <property type="entry name" value="PCRA, domain 4"/>
    <property type="match status" value="1"/>
</dbReference>
<dbReference type="Pfam" id="PF00580">
    <property type="entry name" value="UvrD-helicase"/>
    <property type="match status" value="1"/>
</dbReference>
<dbReference type="InterPro" id="IPR038726">
    <property type="entry name" value="PDDEXK_AddAB-type"/>
</dbReference>
<keyword evidence="6" id="KW-0269">Exonuclease</keyword>
<dbReference type="SUPFAM" id="SSF52540">
    <property type="entry name" value="P-loop containing nucleoside triphosphate hydrolases"/>
    <property type="match status" value="1"/>
</dbReference>
<evidence type="ECO:0000256" key="11">
    <source>
        <dbReference type="ARBA" id="ARBA00034617"/>
    </source>
</evidence>
<evidence type="ECO:0000256" key="2">
    <source>
        <dbReference type="ARBA" id="ARBA00022741"/>
    </source>
</evidence>
<comment type="catalytic activity">
    <reaction evidence="11">
        <text>Couples ATP hydrolysis with the unwinding of duplex DNA by translocating in the 3'-5' direction.</text>
        <dbReference type="EC" id="5.6.2.4"/>
    </reaction>
</comment>
<evidence type="ECO:0000256" key="14">
    <source>
        <dbReference type="ARBA" id="ARBA00048988"/>
    </source>
</evidence>
<feature type="binding site" evidence="15">
    <location>
        <begin position="25"/>
        <end position="32"/>
    </location>
    <ligand>
        <name>ATP</name>
        <dbReference type="ChEBI" id="CHEBI:30616"/>
    </ligand>
</feature>
<keyword evidence="5 15" id="KW-0347">Helicase</keyword>
<dbReference type="PANTHER" id="PTHR11070:SF2">
    <property type="entry name" value="ATP-DEPENDENT DNA HELICASE SRS2"/>
    <property type="match status" value="1"/>
</dbReference>
<evidence type="ECO:0000313" key="20">
    <source>
        <dbReference type="Proteomes" id="UP001597296"/>
    </source>
</evidence>
<proteinExistence type="predicted"/>
<dbReference type="InterPro" id="IPR014017">
    <property type="entry name" value="DNA_helicase_UvrD-like_C"/>
</dbReference>
<feature type="domain" description="UvrD-like helicase ATP-binding" evidence="17">
    <location>
        <begin position="4"/>
        <end position="488"/>
    </location>
</feature>
<keyword evidence="4 15" id="KW-0378">Hydrolase</keyword>
<feature type="region of interest" description="Disordered" evidence="16">
    <location>
        <begin position="928"/>
        <end position="984"/>
    </location>
</feature>
<dbReference type="InterPro" id="IPR011604">
    <property type="entry name" value="PDDEXK-like_dom_sf"/>
</dbReference>
<keyword evidence="20" id="KW-1185">Reference proteome</keyword>
<dbReference type="PROSITE" id="PS51198">
    <property type="entry name" value="UVRD_HELICASE_ATP_BIND"/>
    <property type="match status" value="1"/>
</dbReference>
<keyword evidence="8" id="KW-0238">DNA-binding</keyword>
<evidence type="ECO:0000256" key="3">
    <source>
        <dbReference type="ARBA" id="ARBA00022763"/>
    </source>
</evidence>
<dbReference type="InterPro" id="IPR011335">
    <property type="entry name" value="Restrct_endonuc-II-like"/>
</dbReference>
<accession>A0ABW5C4U2</accession>
<evidence type="ECO:0000256" key="15">
    <source>
        <dbReference type="PROSITE-ProRule" id="PRU00560"/>
    </source>
</evidence>
<evidence type="ECO:0000256" key="10">
    <source>
        <dbReference type="ARBA" id="ARBA00023235"/>
    </source>
</evidence>
<dbReference type="InterPro" id="IPR014016">
    <property type="entry name" value="UvrD-like_ATP-bd"/>
</dbReference>
<evidence type="ECO:0000313" key="19">
    <source>
        <dbReference type="EMBL" id="MFD2232389.1"/>
    </source>
</evidence>
<dbReference type="InterPro" id="IPR027417">
    <property type="entry name" value="P-loop_NTPase"/>
</dbReference>
<dbReference type="Proteomes" id="UP001597296">
    <property type="component" value="Unassembled WGS sequence"/>
</dbReference>
<keyword evidence="2 15" id="KW-0547">Nucleotide-binding</keyword>
<dbReference type="Pfam" id="PF12705">
    <property type="entry name" value="PDDEXK_1"/>
    <property type="match status" value="1"/>
</dbReference>
<dbReference type="EMBL" id="JBHUIY010000002">
    <property type="protein sequence ID" value="MFD2232389.1"/>
    <property type="molecule type" value="Genomic_DNA"/>
</dbReference>
<evidence type="ECO:0000256" key="13">
    <source>
        <dbReference type="ARBA" id="ARBA00034923"/>
    </source>
</evidence>
<keyword evidence="10" id="KW-0413">Isomerase</keyword>
<dbReference type="GO" id="GO:0004386">
    <property type="term" value="F:helicase activity"/>
    <property type="evidence" value="ECO:0007669"/>
    <property type="project" value="UniProtKB-KW"/>
</dbReference>
<dbReference type="EC" id="5.6.2.4" evidence="12"/>
<evidence type="ECO:0000256" key="8">
    <source>
        <dbReference type="ARBA" id="ARBA00023125"/>
    </source>
</evidence>
<comment type="catalytic activity">
    <reaction evidence="14">
        <text>ATP + H2O = ADP + phosphate + H(+)</text>
        <dbReference type="Rhea" id="RHEA:13065"/>
        <dbReference type="ChEBI" id="CHEBI:15377"/>
        <dbReference type="ChEBI" id="CHEBI:15378"/>
        <dbReference type="ChEBI" id="CHEBI:30616"/>
        <dbReference type="ChEBI" id="CHEBI:43474"/>
        <dbReference type="ChEBI" id="CHEBI:456216"/>
        <dbReference type="EC" id="5.6.2.4"/>
    </reaction>
</comment>
<feature type="domain" description="UvrD-like helicase C-terminal" evidence="18">
    <location>
        <begin position="519"/>
        <end position="793"/>
    </location>
</feature>
<evidence type="ECO:0000256" key="12">
    <source>
        <dbReference type="ARBA" id="ARBA00034808"/>
    </source>
</evidence>
<dbReference type="Pfam" id="PF13361">
    <property type="entry name" value="UvrD_C"/>
    <property type="match status" value="1"/>
</dbReference>
<reference evidence="20" key="1">
    <citation type="journal article" date="2019" name="Int. J. Syst. Evol. Microbiol.">
        <title>The Global Catalogue of Microorganisms (GCM) 10K type strain sequencing project: providing services to taxonomists for standard genome sequencing and annotation.</title>
        <authorList>
            <consortium name="The Broad Institute Genomics Platform"/>
            <consortium name="The Broad Institute Genome Sequencing Center for Infectious Disease"/>
            <person name="Wu L."/>
            <person name="Ma J."/>
        </authorList>
    </citation>
    <scope>NUCLEOTIDE SEQUENCE [LARGE SCALE GENOMIC DNA]</scope>
    <source>
        <strain evidence="20">KCTC 15012</strain>
    </source>
</reference>
<gene>
    <name evidence="19" type="primary">addA</name>
    <name evidence="19" type="ORF">ACFSNB_01075</name>
</gene>
<evidence type="ECO:0000256" key="4">
    <source>
        <dbReference type="ARBA" id="ARBA00022801"/>
    </source>
</evidence>
<dbReference type="SUPFAM" id="SSF52980">
    <property type="entry name" value="Restriction endonuclease-like"/>
    <property type="match status" value="1"/>
</dbReference>
<evidence type="ECO:0000256" key="6">
    <source>
        <dbReference type="ARBA" id="ARBA00022839"/>
    </source>
</evidence>
<evidence type="ECO:0000256" key="5">
    <source>
        <dbReference type="ARBA" id="ARBA00022806"/>
    </source>
</evidence>
<feature type="compositionally biased region" description="Pro residues" evidence="16">
    <location>
        <begin position="534"/>
        <end position="548"/>
    </location>
</feature>
<dbReference type="Gene3D" id="3.90.320.10">
    <property type="match status" value="1"/>
</dbReference>
<keyword evidence="9" id="KW-0234">DNA repair</keyword>
<keyword evidence="3" id="KW-0227">DNA damage</keyword>
<dbReference type="NCBIfam" id="TIGR02784">
    <property type="entry name" value="addA_alphas"/>
    <property type="match status" value="1"/>
</dbReference>
<sequence length="1147" mass="124021">MSLTDEADRRQRRAADPTASVWVAASAGTGKTKVLTDRVLTLLLAGATPRRLLCLTFTKAAAAEMAVRLNRRLAAWATADEATLEGELARLLGRAPDAAERVRARRLFAQVLDTPGGMAIETLHAFCQSLLRRFPLEAGLAPHFQLMDDGDAAEALEAAKIEVLAAARDGADPTLALALATVTARVHEQAFPDLLGELASERGRLERILRREGGLGGVVRALAARLDVAPGETVDSLRAAACAEDSFDGPALRRAVAALEQGGKTDQKRAEGMAAWLADPAGRAAGWAGWVDQFLTREGEIRQTLASKGVREADPASLDALEAEAERVLWVEDRLRAAGILAATAALLTLGTALLESYRRAKAARAALDYDDLILAARDLLTRPGQTAWVQYKLDGGIDHVLIDEAQDTNPDQWAVVAALTGEFFADVGAGGRTRTVFAVGDAKQSIYSFQRADPRAFAAMRARFAREVPSAGQRWDEIALNLSFRSGRAVLDAVNAVFAPNSPGRDGVAGPDEDITHLAHRAGAGGRVEIWPPVAPRPLDAPPPWKPPVERIRGDSPPARLARLLAGRIAAMIGSERLESRGRPVRAGDILVLVRRRGPLVEDLVRELKTLKVAVAGADRMVLTDQMAVMDLMALGRFLLLPEDDLTLATVLKGPLVGLDETQLFTLAHDRGETSLWSALAAGLTRDPAFERTYLYLSDLLALADRLPPQALYARILGPLGGRRALLARLGQEAEDPIDEFMALALAVERIHPPSLQGFLHWLDTSQPEIKRDLEQSGRDAVRIMTVHGAKGLQAPIVVLPDTLQMPNQSGRLLWLGDGAAADELPAWVPRADDQDPVCRAAAAARKQAREQEYRRLLYVALTRAEDRLIICGWETRRAPPEGCWYGLIRDAVAPLAETEPAPWLVAADETEGHELLVLRCPQQDAVDAEPGAAAAPPEPELPPWATRPAEAEPSPPRPLAPSRPDDEEPPVRSPLDRAGDTGRWQRGTLIHRLLQSLPDLPRPERAAAMSRFLARPLWGLTAAEQVAIAAEVNALLDSTEFAPLFAPGALAEVPVLARIGERILSGRIDRLVVTADSVVAVDYKTNRRPPSEVAAIPPLYVRQMAAYRLALACLYPGRRIRCLLLWTDGPRLMEIPAALLDDSLA</sequence>
<dbReference type="Gene3D" id="3.40.50.300">
    <property type="entry name" value="P-loop containing nucleotide triphosphate hydrolases"/>
    <property type="match status" value="4"/>
</dbReference>
<comment type="caution">
    <text evidence="19">The sequence shown here is derived from an EMBL/GenBank/DDBJ whole genome shotgun (WGS) entry which is preliminary data.</text>
</comment>
<dbReference type="InterPro" id="IPR000212">
    <property type="entry name" value="DNA_helicase_UvrD/REP"/>
</dbReference>